<dbReference type="InterPro" id="IPR036097">
    <property type="entry name" value="HisK_dim/P_sf"/>
</dbReference>
<evidence type="ECO:0000256" key="6">
    <source>
        <dbReference type="ARBA" id="ARBA00022777"/>
    </source>
</evidence>
<dbReference type="InterPro" id="IPR005467">
    <property type="entry name" value="His_kinase_dom"/>
</dbReference>
<feature type="domain" description="PAC" evidence="11">
    <location>
        <begin position="80"/>
        <end position="135"/>
    </location>
</feature>
<dbReference type="Pfam" id="PF00512">
    <property type="entry name" value="HisKA"/>
    <property type="match status" value="1"/>
</dbReference>
<dbReference type="SMART" id="SM00091">
    <property type="entry name" value="PAS"/>
    <property type="match status" value="1"/>
</dbReference>
<dbReference type="InterPro" id="IPR003661">
    <property type="entry name" value="HisK_dim/P_dom"/>
</dbReference>
<sequence>MNITTILNENPLFKTILNQANMGIYVLDTNGLFSFVNHYFHDLYGSSDTKFENSDPLELIVPEEREKLRQKLKSHLTGTNERESYISRAIKNKGQEIDIALDVASLRNNEGQIIGVLGFVRDITQHVQTMKERKRFEEQALMIEKLAALGRLATTVVHQINNPLEAIKNYLYLLKGECGQVEANKDMIEKIEHEVFRIAKLTRQIVEFAVPTSTKFPALDIVCLLEETLFLMDKKIRTYNVTVSEDFVDPPPQVQGSPYELKQAFLNIIFNALEAMPEGGTLSLDVENIGSNVEIRISDTGSGITKENLKKIFDPFFSTKDPAQYMGLGLSVSFHIIHNHGGAMRVESEPHKGSCVIISLPISSS</sequence>
<dbReference type="PANTHER" id="PTHR43065:SF10">
    <property type="entry name" value="PEROXIDE STRESS-ACTIVATED HISTIDINE KINASE MAK3"/>
    <property type="match status" value="1"/>
</dbReference>
<dbReference type="SUPFAM" id="SSF55874">
    <property type="entry name" value="ATPase domain of HSP90 chaperone/DNA topoisomerase II/histidine kinase"/>
    <property type="match status" value="1"/>
</dbReference>
<keyword evidence="7" id="KW-0067">ATP-binding</keyword>
<dbReference type="PANTHER" id="PTHR43065">
    <property type="entry name" value="SENSOR HISTIDINE KINASE"/>
    <property type="match status" value="1"/>
</dbReference>
<evidence type="ECO:0000313" key="12">
    <source>
        <dbReference type="EMBL" id="MFC1849626.1"/>
    </source>
</evidence>
<dbReference type="SMART" id="SM00388">
    <property type="entry name" value="HisKA"/>
    <property type="match status" value="1"/>
</dbReference>
<dbReference type="Pfam" id="PF00989">
    <property type="entry name" value="PAS"/>
    <property type="match status" value="1"/>
</dbReference>
<keyword evidence="5" id="KW-0547">Nucleotide-binding</keyword>
<dbReference type="NCBIfam" id="TIGR00229">
    <property type="entry name" value="sensory_box"/>
    <property type="match status" value="1"/>
</dbReference>
<dbReference type="InterPro" id="IPR036890">
    <property type="entry name" value="HATPase_C_sf"/>
</dbReference>
<protein>
    <recommendedName>
        <fullName evidence="2">histidine kinase</fullName>
        <ecNumber evidence="2">2.7.13.3</ecNumber>
    </recommendedName>
</protein>
<comment type="catalytic activity">
    <reaction evidence="1">
        <text>ATP + protein L-histidine = ADP + protein N-phospho-L-histidine.</text>
        <dbReference type="EC" id="2.7.13.3"/>
    </reaction>
</comment>
<dbReference type="Gene3D" id="1.10.287.130">
    <property type="match status" value="1"/>
</dbReference>
<evidence type="ECO:0000256" key="8">
    <source>
        <dbReference type="ARBA" id="ARBA00023012"/>
    </source>
</evidence>
<evidence type="ECO:0000259" key="10">
    <source>
        <dbReference type="PROSITE" id="PS50112"/>
    </source>
</evidence>
<dbReference type="PROSITE" id="PS50109">
    <property type="entry name" value="HIS_KIN"/>
    <property type="match status" value="1"/>
</dbReference>
<dbReference type="Pfam" id="PF02518">
    <property type="entry name" value="HATPase_c"/>
    <property type="match status" value="1"/>
</dbReference>
<feature type="domain" description="Histidine kinase" evidence="9">
    <location>
        <begin position="155"/>
        <end position="364"/>
    </location>
</feature>
<proteinExistence type="predicted"/>
<organism evidence="12 13">
    <name type="scientific">candidate division CSSED10-310 bacterium</name>
    <dbReference type="NCBI Taxonomy" id="2855610"/>
    <lineage>
        <taxon>Bacteria</taxon>
        <taxon>Bacteria division CSSED10-310</taxon>
    </lineage>
</organism>
<accession>A0ABV6YTV2</accession>
<evidence type="ECO:0000259" key="11">
    <source>
        <dbReference type="PROSITE" id="PS50113"/>
    </source>
</evidence>
<dbReference type="InterPro" id="IPR013767">
    <property type="entry name" value="PAS_fold"/>
</dbReference>
<keyword evidence="13" id="KW-1185">Reference proteome</keyword>
<evidence type="ECO:0000256" key="4">
    <source>
        <dbReference type="ARBA" id="ARBA00022679"/>
    </source>
</evidence>
<dbReference type="Gene3D" id="3.30.450.20">
    <property type="entry name" value="PAS domain"/>
    <property type="match status" value="1"/>
</dbReference>
<dbReference type="PROSITE" id="PS50112">
    <property type="entry name" value="PAS"/>
    <property type="match status" value="1"/>
</dbReference>
<dbReference type="CDD" id="cd00082">
    <property type="entry name" value="HisKA"/>
    <property type="match status" value="1"/>
</dbReference>
<dbReference type="EC" id="2.7.13.3" evidence="2"/>
<evidence type="ECO:0000313" key="13">
    <source>
        <dbReference type="Proteomes" id="UP001594351"/>
    </source>
</evidence>
<feature type="domain" description="PAS" evidence="10">
    <location>
        <begin position="9"/>
        <end position="79"/>
    </location>
</feature>
<dbReference type="InterPro" id="IPR000700">
    <property type="entry name" value="PAS-assoc_C"/>
</dbReference>
<dbReference type="InterPro" id="IPR000014">
    <property type="entry name" value="PAS"/>
</dbReference>
<evidence type="ECO:0000256" key="3">
    <source>
        <dbReference type="ARBA" id="ARBA00022553"/>
    </source>
</evidence>
<dbReference type="PROSITE" id="PS50113">
    <property type="entry name" value="PAC"/>
    <property type="match status" value="1"/>
</dbReference>
<evidence type="ECO:0000256" key="7">
    <source>
        <dbReference type="ARBA" id="ARBA00022840"/>
    </source>
</evidence>
<keyword evidence="4" id="KW-0808">Transferase</keyword>
<dbReference type="SUPFAM" id="SSF47384">
    <property type="entry name" value="Homodimeric domain of signal transducing histidine kinase"/>
    <property type="match status" value="1"/>
</dbReference>
<dbReference type="CDD" id="cd00130">
    <property type="entry name" value="PAS"/>
    <property type="match status" value="1"/>
</dbReference>
<dbReference type="SUPFAM" id="SSF55785">
    <property type="entry name" value="PYP-like sensor domain (PAS domain)"/>
    <property type="match status" value="1"/>
</dbReference>
<dbReference type="InterPro" id="IPR003594">
    <property type="entry name" value="HATPase_dom"/>
</dbReference>
<dbReference type="SMART" id="SM00387">
    <property type="entry name" value="HATPase_c"/>
    <property type="match status" value="1"/>
</dbReference>
<dbReference type="Gene3D" id="3.30.565.10">
    <property type="entry name" value="Histidine kinase-like ATPase, C-terminal domain"/>
    <property type="match status" value="1"/>
</dbReference>
<evidence type="ECO:0000259" key="9">
    <source>
        <dbReference type="PROSITE" id="PS50109"/>
    </source>
</evidence>
<evidence type="ECO:0000256" key="5">
    <source>
        <dbReference type="ARBA" id="ARBA00022741"/>
    </source>
</evidence>
<name>A0ABV6YTV2_UNCC1</name>
<gene>
    <name evidence="12" type="ORF">ACFL27_05395</name>
</gene>
<comment type="caution">
    <text evidence="12">The sequence shown here is derived from an EMBL/GenBank/DDBJ whole genome shotgun (WGS) entry which is preliminary data.</text>
</comment>
<dbReference type="InterPro" id="IPR035965">
    <property type="entry name" value="PAS-like_dom_sf"/>
</dbReference>
<keyword evidence="3" id="KW-0597">Phosphoprotein</keyword>
<dbReference type="PRINTS" id="PR00344">
    <property type="entry name" value="BCTRLSENSOR"/>
</dbReference>
<keyword evidence="8" id="KW-0902">Two-component regulatory system</keyword>
<evidence type="ECO:0000256" key="2">
    <source>
        <dbReference type="ARBA" id="ARBA00012438"/>
    </source>
</evidence>
<dbReference type="Proteomes" id="UP001594351">
    <property type="component" value="Unassembled WGS sequence"/>
</dbReference>
<reference evidence="12 13" key="1">
    <citation type="submission" date="2024-09" db="EMBL/GenBank/DDBJ databases">
        <title>Laminarin stimulates single cell rates of sulfate reduction while oxygen inhibits transcriptomic activity in coastal marine sediment.</title>
        <authorList>
            <person name="Lindsay M."/>
            <person name="Orcutt B."/>
            <person name="Emerson D."/>
            <person name="Stepanauskas R."/>
            <person name="D'Angelo T."/>
        </authorList>
    </citation>
    <scope>NUCLEOTIDE SEQUENCE [LARGE SCALE GENOMIC DNA]</scope>
    <source>
        <strain evidence="12">SAG AM-311-K15</strain>
    </source>
</reference>
<dbReference type="InterPro" id="IPR004358">
    <property type="entry name" value="Sig_transdc_His_kin-like_C"/>
</dbReference>
<evidence type="ECO:0000256" key="1">
    <source>
        <dbReference type="ARBA" id="ARBA00000085"/>
    </source>
</evidence>
<dbReference type="EMBL" id="JBHPBY010000049">
    <property type="protein sequence ID" value="MFC1849626.1"/>
    <property type="molecule type" value="Genomic_DNA"/>
</dbReference>
<keyword evidence="6" id="KW-0418">Kinase</keyword>